<evidence type="ECO:0000256" key="1">
    <source>
        <dbReference type="ARBA" id="ARBA00000189"/>
    </source>
</evidence>
<dbReference type="InterPro" id="IPR019793">
    <property type="entry name" value="Peroxidases_heam-ligand_BS"/>
</dbReference>
<dbReference type="PRINTS" id="PR00458">
    <property type="entry name" value="PEROXIDASE"/>
</dbReference>
<dbReference type="PANTHER" id="PTHR31235">
    <property type="entry name" value="PEROXIDASE 25-RELATED"/>
    <property type="match status" value="1"/>
</dbReference>
<feature type="binding site" evidence="16">
    <location>
        <position position="256"/>
    </location>
    <ligand>
        <name>Ca(2+)</name>
        <dbReference type="ChEBI" id="CHEBI:29108"/>
        <label>2</label>
    </ligand>
</feature>
<feature type="binding site" evidence="16">
    <location>
        <position position="77"/>
    </location>
    <ligand>
        <name>Ca(2+)</name>
        <dbReference type="ChEBI" id="CHEBI:29108"/>
        <label>1</label>
    </ligand>
</feature>
<comment type="catalytic activity">
    <reaction evidence="1 19">
        <text>2 a phenolic donor + H2O2 = 2 a phenolic radical donor + 2 H2O</text>
        <dbReference type="Rhea" id="RHEA:56136"/>
        <dbReference type="ChEBI" id="CHEBI:15377"/>
        <dbReference type="ChEBI" id="CHEBI:16240"/>
        <dbReference type="ChEBI" id="CHEBI:139520"/>
        <dbReference type="ChEBI" id="CHEBI:139521"/>
        <dbReference type="EC" id="1.11.1.7"/>
    </reaction>
</comment>
<evidence type="ECO:0000256" key="13">
    <source>
        <dbReference type="ARBA" id="ARBA00023324"/>
    </source>
</evidence>
<feature type="disulfide bond" evidence="18">
    <location>
        <begin position="38"/>
        <end position="117"/>
    </location>
</feature>
<keyword evidence="16 19" id="KW-0106">Calcium</keyword>
<evidence type="ECO:0000256" key="3">
    <source>
        <dbReference type="ARBA" id="ARBA00006873"/>
    </source>
</evidence>
<dbReference type="AlphaFoldDB" id="A0AAV3QXQ0"/>
<dbReference type="InterPro" id="IPR000823">
    <property type="entry name" value="Peroxidase_pln"/>
</dbReference>
<keyword evidence="9 19" id="KW-0560">Oxidoreductase</keyword>
<evidence type="ECO:0000256" key="18">
    <source>
        <dbReference type="PIRSR" id="PIRSR600823-5"/>
    </source>
</evidence>
<sequence length="328" mass="36076">MKSHQFLFLICLSFIVVGATGHGKGGYGLVRNFYRRSCPPAENLIRDITWSKVRSNAALGARLLRIHYHDCFVKGCDASILLNRVGNDPSEKEARPNFALSGFDVIDDIKTQVEKVCPGVVSCADILALSARDAVSYPFQRPMWDVLTGRRDGRTSLASDTNGNLPSAFANFTNLQQLFASKGLNVNDLVALSGAHTIGVAHCGAFSRRLFNFTGKDDMDPSLDPIYGEQLKKICPLPTNAATIVEMDPHSSLSFDKNYFNILLKKKGLLQSDAALLTDKKSARIVRQLQSPRTFFRAFGISMINMGAIEVLTGTNGEIRRNCRVINS</sequence>
<keyword evidence="22" id="KW-1185">Reference proteome</keyword>
<feature type="active site" description="Proton acceptor" evidence="14">
    <location>
        <position position="69"/>
    </location>
</feature>
<feature type="binding site" evidence="16">
    <location>
        <position position="75"/>
    </location>
    <ligand>
        <name>Ca(2+)</name>
        <dbReference type="ChEBI" id="CHEBI:29108"/>
        <label>1</label>
    </ligand>
</feature>
<feature type="binding site" evidence="16">
    <location>
        <position position="73"/>
    </location>
    <ligand>
        <name>Ca(2+)</name>
        <dbReference type="ChEBI" id="CHEBI:29108"/>
        <label>1</label>
    </ligand>
</feature>
<feature type="binding site" evidence="16">
    <location>
        <position position="248"/>
    </location>
    <ligand>
        <name>Ca(2+)</name>
        <dbReference type="ChEBI" id="CHEBI:29108"/>
        <label>2</label>
    </ligand>
</feature>
<feature type="signal peptide" evidence="19">
    <location>
        <begin position="1"/>
        <end position="21"/>
    </location>
</feature>
<feature type="chain" id="PRO_5043102699" description="Peroxidase" evidence="19">
    <location>
        <begin position="22"/>
        <end position="328"/>
    </location>
</feature>
<dbReference type="GO" id="GO:0046872">
    <property type="term" value="F:metal ion binding"/>
    <property type="evidence" value="ECO:0007669"/>
    <property type="project" value="UniProtKB-UniRule"/>
</dbReference>
<evidence type="ECO:0000256" key="12">
    <source>
        <dbReference type="ARBA" id="ARBA00023180"/>
    </source>
</evidence>
<dbReference type="GO" id="GO:0140825">
    <property type="term" value="F:lactoperoxidase activity"/>
    <property type="evidence" value="ECO:0007669"/>
    <property type="project" value="UniProtKB-EC"/>
</dbReference>
<dbReference type="GO" id="GO:0005576">
    <property type="term" value="C:extracellular region"/>
    <property type="evidence" value="ECO:0007669"/>
    <property type="project" value="UniProtKB-SubCell"/>
</dbReference>
<evidence type="ECO:0000256" key="16">
    <source>
        <dbReference type="PIRSR" id="PIRSR600823-3"/>
    </source>
</evidence>
<comment type="cofactor">
    <cofactor evidence="16 19">
        <name>heme b</name>
        <dbReference type="ChEBI" id="CHEBI:60344"/>
    </cofactor>
    <text evidence="16 19">Binds 1 heme b (iron(II)-protoporphyrin IX) group per subunit.</text>
</comment>
<keyword evidence="12" id="KW-0325">Glycoprotein</keyword>
<comment type="similarity">
    <text evidence="19">Belongs to the peroxidase family. Classical plant (class III) peroxidase subfamily.</text>
</comment>
<feature type="binding site" evidence="16">
    <location>
        <position position="197"/>
    </location>
    <ligand>
        <name>Ca(2+)</name>
        <dbReference type="ChEBI" id="CHEBI:29108"/>
        <label>2</label>
    </ligand>
</feature>
<evidence type="ECO:0000259" key="20">
    <source>
        <dbReference type="PROSITE" id="PS50873"/>
    </source>
</evidence>
<feature type="binding site" evidence="15">
    <location>
        <position position="166"/>
    </location>
    <ligand>
        <name>substrate</name>
    </ligand>
</feature>
<feature type="binding site" evidence="16">
    <location>
        <position position="91"/>
    </location>
    <ligand>
        <name>Ca(2+)</name>
        <dbReference type="ChEBI" id="CHEBI:29108"/>
        <label>1</label>
    </ligand>
</feature>
<dbReference type="PRINTS" id="PR00461">
    <property type="entry name" value="PLPEROXIDASE"/>
</dbReference>
<comment type="function">
    <text evidence="2">Removal of H(2)O(2), oxidation of toxic reductants, biosynthesis and degradation of lignin, suberization, auxin catabolism, response to environmental stresses such as wounding, pathogen attack and oxidative stress. These functions might be dependent on each isozyme/isoform in each plant tissue.</text>
</comment>
<dbReference type="PROSITE" id="PS00435">
    <property type="entry name" value="PEROXIDASE_1"/>
    <property type="match status" value="1"/>
</dbReference>
<dbReference type="GO" id="GO:0006979">
    <property type="term" value="P:response to oxidative stress"/>
    <property type="evidence" value="ECO:0007669"/>
    <property type="project" value="UniProtKB-UniRule"/>
</dbReference>
<comment type="caution">
    <text evidence="21">The sequence shown here is derived from an EMBL/GenBank/DDBJ whole genome shotgun (WGS) entry which is preliminary data.</text>
</comment>
<keyword evidence="11 18" id="KW-1015">Disulfide bond</keyword>
<evidence type="ECO:0000256" key="11">
    <source>
        <dbReference type="ARBA" id="ARBA00023157"/>
    </source>
</evidence>
<keyword evidence="8 16" id="KW-0479">Metal-binding</keyword>
<evidence type="ECO:0000256" key="19">
    <source>
        <dbReference type="RuleBase" id="RU362060"/>
    </source>
</evidence>
<dbReference type="EMBL" id="BAABME010006235">
    <property type="protein sequence ID" value="GAA0167803.1"/>
    <property type="molecule type" value="Genomic_DNA"/>
</dbReference>
<feature type="domain" description="Plant heme peroxidase family profile" evidence="20">
    <location>
        <begin position="28"/>
        <end position="327"/>
    </location>
</feature>
<feature type="site" description="Transition state stabilizer" evidence="17">
    <location>
        <position position="65"/>
    </location>
</feature>
<evidence type="ECO:0000256" key="8">
    <source>
        <dbReference type="ARBA" id="ARBA00022723"/>
    </source>
</evidence>
<evidence type="ECO:0000256" key="2">
    <source>
        <dbReference type="ARBA" id="ARBA00002322"/>
    </source>
</evidence>
<dbReference type="CDD" id="cd00693">
    <property type="entry name" value="secretory_peroxidase"/>
    <property type="match status" value="1"/>
</dbReference>
<dbReference type="FunFam" id="1.10.420.10:FF:000008">
    <property type="entry name" value="Peroxidase"/>
    <property type="match status" value="1"/>
</dbReference>
<evidence type="ECO:0000313" key="22">
    <source>
        <dbReference type="Proteomes" id="UP001454036"/>
    </source>
</evidence>
<keyword evidence="10 16" id="KW-0408">Iron</keyword>
<feature type="binding site" evidence="16">
    <location>
        <position position="79"/>
    </location>
    <ligand>
        <name>Ca(2+)</name>
        <dbReference type="ChEBI" id="CHEBI:29108"/>
        <label>1</label>
    </ligand>
</feature>
<keyword evidence="5 19" id="KW-0964">Secreted</keyword>
<feature type="binding site" evidence="16">
    <location>
        <position position="70"/>
    </location>
    <ligand>
        <name>Ca(2+)</name>
        <dbReference type="ChEBI" id="CHEBI:29108"/>
        <label>1</label>
    </ligand>
</feature>
<name>A0AAV3QXQ0_LITER</name>
<evidence type="ECO:0000256" key="10">
    <source>
        <dbReference type="ARBA" id="ARBA00023004"/>
    </source>
</evidence>
<proteinExistence type="inferred from homology"/>
<evidence type="ECO:0000256" key="4">
    <source>
        <dbReference type="ARBA" id="ARBA00012313"/>
    </source>
</evidence>
<comment type="cofactor">
    <cofactor evidence="16 19">
        <name>Ca(2+)</name>
        <dbReference type="ChEBI" id="CHEBI:29108"/>
    </cofactor>
    <text evidence="16 19">Binds 2 calcium ions per subunit.</text>
</comment>
<accession>A0AAV3QXQ0</accession>
<dbReference type="Gene3D" id="1.10.520.10">
    <property type="match status" value="1"/>
</dbReference>
<evidence type="ECO:0000256" key="6">
    <source>
        <dbReference type="ARBA" id="ARBA00022559"/>
    </source>
</evidence>
<dbReference type="Pfam" id="PF00141">
    <property type="entry name" value="peroxidase"/>
    <property type="match status" value="1"/>
</dbReference>
<gene>
    <name evidence="21" type="ORF">LIER_22653</name>
</gene>
<feature type="disulfide bond" evidence="18">
    <location>
        <begin position="71"/>
        <end position="76"/>
    </location>
</feature>
<evidence type="ECO:0000256" key="7">
    <source>
        <dbReference type="ARBA" id="ARBA00022617"/>
    </source>
</evidence>
<dbReference type="GO" id="GO:0042744">
    <property type="term" value="P:hydrogen peroxide catabolic process"/>
    <property type="evidence" value="ECO:0007669"/>
    <property type="project" value="UniProtKB-KW"/>
</dbReference>
<evidence type="ECO:0000256" key="14">
    <source>
        <dbReference type="PIRSR" id="PIRSR600823-1"/>
    </source>
</evidence>
<dbReference type="PROSITE" id="PS50873">
    <property type="entry name" value="PEROXIDASE_4"/>
    <property type="match status" value="1"/>
</dbReference>
<evidence type="ECO:0000256" key="5">
    <source>
        <dbReference type="ARBA" id="ARBA00022525"/>
    </source>
</evidence>
<organism evidence="21 22">
    <name type="scientific">Lithospermum erythrorhizon</name>
    <name type="common">Purple gromwell</name>
    <name type="synonym">Lithospermum officinale var. erythrorhizon</name>
    <dbReference type="NCBI Taxonomy" id="34254"/>
    <lineage>
        <taxon>Eukaryota</taxon>
        <taxon>Viridiplantae</taxon>
        <taxon>Streptophyta</taxon>
        <taxon>Embryophyta</taxon>
        <taxon>Tracheophyta</taxon>
        <taxon>Spermatophyta</taxon>
        <taxon>Magnoliopsida</taxon>
        <taxon>eudicotyledons</taxon>
        <taxon>Gunneridae</taxon>
        <taxon>Pentapetalae</taxon>
        <taxon>asterids</taxon>
        <taxon>lamiids</taxon>
        <taxon>Boraginales</taxon>
        <taxon>Boraginaceae</taxon>
        <taxon>Boraginoideae</taxon>
        <taxon>Lithospermeae</taxon>
        <taxon>Lithospermum</taxon>
    </lineage>
</organism>
<keyword evidence="13 19" id="KW-0376">Hydrogen peroxide</keyword>
<evidence type="ECO:0000256" key="9">
    <source>
        <dbReference type="ARBA" id="ARBA00023002"/>
    </source>
</evidence>
<evidence type="ECO:0000256" key="15">
    <source>
        <dbReference type="PIRSR" id="PIRSR600823-2"/>
    </source>
</evidence>
<dbReference type="InterPro" id="IPR002016">
    <property type="entry name" value="Haem_peroxidase"/>
</dbReference>
<dbReference type="GO" id="GO:0020037">
    <property type="term" value="F:heme binding"/>
    <property type="evidence" value="ECO:0007669"/>
    <property type="project" value="UniProtKB-UniRule"/>
</dbReference>
<dbReference type="SUPFAM" id="SSF48113">
    <property type="entry name" value="Heme-dependent peroxidases"/>
    <property type="match status" value="1"/>
</dbReference>
<dbReference type="InterPro" id="IPR033905">
    <property type="entry name" value="Secretory_peroxidase"/>
</dbReference>
<dbReference type="InterPro" id="IPR010255">
    <property type="entry name" value="Haem_peroxidase_sf"/>
</dbReference>
<feature type="disulfide bond" evidence="18">
    <location>
        <begin position="203"/>
        <end position="235"/>
    </location>
</feature>
<keyword evidence="6 19" id="KW-0575">Peroxidase</keyword>
<keyword evidence="7 19" id="KW-0349">Heme</keyword>
<protein>
    <recommendedName>
        <fullName evidence="4 19">Peroxidase</fullName>
        <ecNumber evidence="4 19">1.11.1.7</ecNumber>
    </recommendedName>
</protein>
<evidence type="ECO:0000256" key="17">
    <source>
        <dbReference type="PIRSR" id="PIRSR600823-4"/>
    </source>
</evidence>
<keyword evidence="19" id="KW-0732">Signal</keyword>
<dbReference type="Gene3D" id="1.10.420.10">
    <property type="entry name" value="Peroxidase, domain 2"/>
    <property type="match status" value="1"/>
</dbReference>
<feature type="disulfide bond" evidence="18">
    <location>
        <begin position="123"/>
        <end position="323"/>
    </location>
</feature>
<feature type="binding site" description="axial binding residue" evidence="16">
    <location>
        <position position="196"/>
    </location>
    <ligand>
        <name>heme b</name>
        <dbReference type="ChEBI" id="CHEBI:60344"/>
    </ligand>
    <ligandPart>
        <name>Fe</name>
        <dbReference type="ChEBI" id="CHEBI:18248"/>
    </ligandPart>
</feature>
<dbReference type="FunFam" id="1.10.520.10:FF:000008">
    <property type="entry name" value="Peroxidase"/>
    <property type="match status" value="1"/>
</dbReference>
<reference evidence="21 22" key="1">
    <citation type="submission" date="2024-01" db="EMBL/GenBank/DDBJ databases">
        <title>The complete chloroplast genome sequence of Lithospermum erythrorhizon: insights into the phylogenetic relationship among Boraginaceae species and the maternal lineages of purple gromwells.</title>
        <authorList>
            <person name="Okada T."/>
            <person name="Watanabe K."/>
        </authorList>
    </citation>
    <scope>NUCLEOTIDE SEQUENCE [LARGE SCALE GENOMIC DNA]</scope>
</reference>
<dbReference type="Proteomes" id="UP001454036">
    <property type="component" value="Unassembled WGS sequence"/>
</dbReference>
<evidence type="ECO:0000313" key="21">
    <source>
        <dbReference type="EMBL" id="GAA0167803.1"/>
    </source>
</evidence>
<dbReference type="EC" id="1.11.1.7" evidence="4 19"/>
<comment type="subcellular location">
    <subcellularLocation>
        <location evidence="19">Secreted</location>
    </subcellularLocation>
</comment>
<comment type="similarity">
    <text evidence="3">Belongs to the peroxidase family. Ascorbate peroxidase subfamily.</text>
</comment>